<comment type="similarity">
    <text evidence="1">Belongs to the SNAP-25 family.</text>
</comment>
<dbReference type="PROSITE" id="PS50192">
    <property type="entry name" value="T_SNARE"/>
    <property type="match status" value="1"/>
</dbReference>
<dbReference type="SUPFAM" id="SSF58038">
    <property type="entry name" value="SNARE fusion complex"/>
    <property type="match status" value="1"/>
</dbReference>
<feature type="compositionally biased region" description="Polar residues" evidence="3">
    <location>
        <begin position="140"/>
        <end position="156"/>
    </location>
</feature>
<dbReference type="AlphaFoldDB" id="A0A5P1FCJ9"/>
<dbReference type="SMART" id="SM00397">
    <property type="entry name" value="t_SNARE"/>
    <property type="match status" value="1"/>
</dbReference>
<keyword evidence="6" id="KW-1185">Reference proteome</keyword>
<reference evidence="6" key="1">
    <citation type="journal article" date="2017" name="Nat. Commun.">
        <title>The asparagus genome sheds light on the origin and evolution of a young Y chromosome.</title>
        <authorList>
            <person name="Harkess A."/>
            <person name="Zhou J."/>
            <person name="Xu C."/>
            <person name="Bowers J.E."/>
            <person name="Van der Hulst R."/>
            <person name="Ayyampalayam S."/>
            <person name="Mercati F."/>
            <person name="Riccardi P."/>
            <person name="McKain M.R."/>
            <person name="Kakrana A."/>
            <person name="Tang H."/>
            <person name="Ray J."/>
            <person name="Groenendijk J."/>
            <person name="Arikit S."/>
            <person name="Mathioni S.M."/>
            <person name="Nakano M."/>
            <person name="Shan H."/>
            <person name="Telgmann-Rauber A."/>
            <person name="Kanno A."/>
            <person name="Yue Z."/>
            <person name="Chen H."/>
            <person name="Li W."/>
            <person name="Chen Y."/>
            <person name="Xu X."/>
            <person name="Zhang Y."/>
            <person name="Luo S."/>
            <person name="Chen H."/>
            <person name="Gao J."/>
            <person name="Mao Z."/>
            <person name="Pires J.C."/>
            <person name="Luo M."/>
            <person name="Kudrna D."/>
            <person name="Wing R.A."/>
            <person name="Meyers B.C."/>
            <person name="Yi K."/>
            <person name="Kong H."/>
            <person name="Lavrijsen P."/>
            <person name="Sunseri F."/>
            <person name="Falavigna A."/>
            <person name="Ye Y."/>
            <person name="Leebens-Mack J.H."/>
            <person name="Chen G."/>
        </authorList>
    </citation>
    <scope>NUCLEOTIDE SEQUENCE [LARGE SCALE GENOMIC DNA]</scope>
    <source>
        <strain evidence="6">cv. DH0086</strain>
    </source>
</reference>
<evidence type="ECO:0000313" key="5">
    <source>
        <dbReference type="EMBL" id="ONK75822.1"/>
    </source>
</evidence>
<sequence length="233" mass="26024">MSKMTTTRTPQSKVYKQQSGPSGFNPFDSDSESEHNSKPARASSAPAPINANHRISRKIRMISRHFWFGESVWCKNWKVVLCTKAEETLIEGEKLLGSLGGLFSKTWKPKKTRTIKGPILTSDDSYLKRRSHAEQRQRLGLSSSPTNSISNPQQYPSEPASAALEKVQVEKAKQDNALSDLSNLLGELKNMAVDMGSEIERQNKALDHLDDDVGELNFRMRGANIRGLRLLGK</sequence>
<feature type="compositionally biased region" description="Polar residues" evidence="3">
    <location>
        <begin position="1"/>
        <end position="22"/>
    </location>
</feature>
<evidence type="ECO:0000259" key="4">
    <source>
        <dbReference type="PROSITE" id="PS50192"/>
    </source>
</evidence>
<name>A0A5P1FCJ9_ASPOF</name>
<organism evidence="5 6">
    <name type="scientific">Asparagus officinalis</name>
    <name type="common">Garden asparagus</name>
    <dbReference type="NCBI Taxonomy" id="4686"/>
    <lineage>
        <taxon>Eukaryota</taxon>
        <taxon>Viridiplantae</taxon>
        <taxon>Streptophyta</taxon>
        <taxon>Embryophyta</taxon>
        <taxon>Tracheophyta</taxon>
        <taxon>Spermatophyta</taxon>
        <taxon>Magnoliopsida</taxon>
        <taxon>Liliopsida</taxon>
        <taxon>Asparagales</taxon>
        <taxon>Asparagaceae</taxon>
        <taxon>Asparagoideae</taxon>
        <taxon>Asparagus</taxon>
    </lineage>
</organism>
<keyword evidence="2" id="KW-0813">Transport</keyword>
<dbReference type="EMBL" id="CM007383">
    <property type="protein sequence ID" value="ONK75822.1"/>
    <property type="molecule type" value="Genomic_DNA"/>
</dbReference>
<dbReference type="CDD" id="cd15841">
    <property type="entry name" value="SNARE_Qc"/>
    <property type="match status" value="1"/>
</dbReference>
<dbReference type="GO" id="GO:0005886">
    <property type="term" value="C:plasma membrane"/>
    <property type="evidence" value="ECO:0007669"/>
    <property type="project" value="TreeGrafter"/>
</dbReference>
<protein>
    <recommendedName>
        <fullName evidence="4">t-SNARE coiled-coil homology domain-containing protein</fullName>
    </recommendedName>
</protein>
<feature type="region of interest" description="Disordered" evidence="3">
    <location>
        <begin position="1"/>
        <end position="49"/>
    </location>
</feature>
<dbReference type="GO" id="GO:0015031">
    <property type="term" value="P:protein transport"/>
    <property type="evidence" value="ECO:0007669"/>
    <property type="project" value="UniProtKB-KW"/>
</dbReference>
<evidence type="ECO:0000256" key="3">
    <source>
        <dbReference type="SAM" id="MobiDB-lite"/>
    </source>
</evidence>
<keyword evidence="2" id="KW-0653">Protein transport</keyword>
<dbReference type="Proteomes" id="UP000243459">
    <property type="component" value="Chromosome 3"/>
</dbReference>
<feature type="region of interest" description="Disordered" evidence="3">
    <location>
        <begin position="132"/>
        <end position="158"/>
    </location>
</feature>
<dbReference type="PANTHER" id="PTHR19305">
    <property type="entry name" value="SYNAPTOSOMAL ASSOCIATED PROTEIN"/>
    <property type="match status" value="1"/>
</dbReference>
<feature type="domain" description="T-SNARE coiled-coil homology" evidence="4">
    <location>
        <begin position="168"/>
        <end position="230"/>
    </location>
</feature>
<dbReference type="OMA" id="QITRTHF"/>
<gene>
    <name evidence="5" type="ORF">A4U43_C03F20930</name>
</gene>
<dbReference type="Gramene" id="ONK75822">
    <property type="protein sequence ID" value="ONK75822"/>
    <property type="gene ID" value="A4U43_C03F20930"/>
</dbReference>
<dbReference type="FunFam" id="1.20.5.110:FF:000040">
    <property type="entry name" value="SNAP25 homologous protein SNAP33"/>
    <property type="match status" value="1"/>
</dbReference>
<evidence type="ECO:0000313" key="6">
    <source>
        <dbReference type="Proteomes" id="UP000243459"/>
    </source>
</evidence>
<feature type="compositionally biased region" description="Low complexity" evidence="3">
    <location>
        <begin position="39"/>
        <end position="49"/>
    </location>
</feature>
<dbReference type="PANTHER" id="PTHR19305:SF9">
    <property type="entry name" value="SYNAPTOSOMAL-ASSOCIATED PROTEIN 29"/>
    <property type="match status" value="1"/>
</dbReference>
<dbReference type="Gene3D" id="1.20.5.110">
    <property type="match status" value="1"/>
</dbReference>
<evidence type="ECO:0000256" key="1">
    <source>
        <dbReference type="ARBA" id="ARBA00009480"/>
    </source>
</evidence>
<proteinExistence type="inferred from homology"/>
<dbReference type="InterPro" id="IPR000727">
    <property type="entry name" value="T_SNARE_dom"/>
</dbReference>
<evidence type="ECO:0000256" key="2">
    <source>
        <dbReference type="ARBA" id="ARBA00022927"/>
    </source>
</evidence>
<accession>A0A5P1FCJ9</accession>